<feature type="domain" description="Transport-associated OB type 2" evidence="1">
    <location>
        <begin position="10"/>
        <end position="68"/>
    </location>
</feature>
<accession>C6PW37</accession>
<reference evidence="2 3" key="1">
    <citation type="submission" date="2009-06" db="EMBL/GenBank/DDBJ databases">
        <title>The draft genome of Clostridium carboxidivorans P7.</title>
        <authorList>
            <consortium name="US DOE Joint Genome Institute (JGI-PGF)"/>
            <person name="Lucas S."/>
            <person name="Copeland A."/>
            <person name="Lapidus A."/>
            <person name="Glavina del Rio T."/>
            <person name="Tice H."/>
            <person name="Bruce D."/>
            <person name="Goodwin L."/>
            <person name="Pitluck S."/>
            <person name="Larimer F."/>
            <person name="Land M.L."/>
            <person name="Hauser L."/>
            <person name="Hemme C.L."/>
        </authorList>
    </citation>
    <scope>NUCLEOTIDE SEQUENCE [LARGE SCALE GENOMIC DNA]</scope>
    <source>
        <strain evidence="2 3">P7</strain>
    </source>
</reference>
<evidence type="ECO:0000259" key="1">
    <source>
        <dbReference type="Pfam" id="PF08402"/>
    </source>
</evidence>
<dbReference type="SUPFAM" id="SSF50331">
    <property type="entry name" value="MOP-like"/>
    <property type="match status" value="1"/>
</dbReference>
<gene>
    <name evidence="2" type="ORF">CcarbDRAFT_3004</name>
</gene>
<keyword evidence="3" id="KW-1185">Reference proteome</keyword>
<dbReference type="InterPro" id="IPR013611">
    <property type="entry name" value="Transp-assoc_OB_typ2"/>
</dbReference>
<dbReference type="RefSeq" id="WP_007061889.1">
    <property type="nucleotide sequence ID" value="NZ_ACVI01000051.1"/>
</dbReference>
<comment type="caution">
    <text evidence="2">The sequence shown here is derived from an EMBL/GenBank/DDBJ whole genome shotgun (WGS) entry which is preliminary data.</text>
</comment>
<dbReference type="eggNOG" id="COG3842">
    <property type="taxonomic scope" value="Bacteria"/>
</dbReference>
<dbReference type="Pfam" id="PF08402">
    <property type="entry name" value="TOBE_2"/>
    <property type="match status" value="1"/>
</dbReference>
<protein>
    <recommendedName>
        <fullName evidence="1">Transport-associated OB type 2 domain-containing protein</fullName>
    </recommendedName>
</protein>
<dbReference type="AlphaFoldDB" id="C6PW37"/>
<dbReference type="Proteomes" id="UP000004198">
    <property type="component" value="Unassembled WGS sequence"/>
</dbReference>
<organism evidence="2 3">
    <name type="scientific">Clostridium carboxidivorans P7</name>
    <dbReference type="NCBI Taxonomy" id="536227"/>
    <lineage>
        <taxon>Bacteria</taxon>
        <taxon>Bacillati</taxon>
        <taxon>Bacillota</taxon>
        <taxon>Clostridia</taxon>
        <taxon>Eubacteriales</taxon>
        <taxon>Clostridiaceae</taxon>
        <taxon>Clostridium</taxon>
    </lineage>
</organism>
<dbReference type="EMBL" id="ACVI01000051">
    <property type="protein sequence ID" value="EET86516.1"/>
    <property type="molecule type" value="Genomic_DNA"/>
</dbReference>
<proteinExistence type="predicted"/>
<dbReference type="GO" id="GO:0043190">
    <property type="term" value="C:ATP-binding cassette (ABC) transporter complex"/>
    <property type="evidence" value="ECO:0007669"/>
    <property type="project" value="InterPro"/>
</dbReference>
<sequence>MKKKNLDNKTSLMGVIKFITYAGNLSIYRVDVMGQEVIVQLQNFFGEEKFKNGDKVYLTWDKASSVILNE</sequence>
<evidence type="ECO:0000313" key="3">
    <source>
        <dbReference type="Proteomes" id="UP000004198"/>
    </source>
</evidence>
<dbReference type="GO" id="GO:0005524">
    <property type="term" value="F:ATP binding"/>
    <property type="evidence" value="ECO:0007669"/>
    <property type="project" value="InterPro"/>
</dbReference>
<evidence type="ECO:0000313" key="2">
    <source>
        <dbReference type="EMBL" id="EET86516.1"/>
    </source>
</evidence>
<name>C6PW37_9CLOT</name>
<dbReference type="GO" id="GO:0022857">
    <property type="term" value="F:transmembrane transporter activity"/>
    <property type="evidence" value="ECO:0007669"/>
    <property type="project" value="InterPro"/>
</dbReference>
<dbReference type="InterPro" id="IPR008995">
    <property type="entry name" value="Mo/tungstate-bd_C_term_dom"/>
</dbReference>